<protein>
    <submittedName>
        <fullName evidence="1">Uncharacterized protein</fullName>
    </submittedName>
</protein>
<comment type="caution">
    <text evidence="1">The sequence shown here is derived from an EMBL/GenBank/DDBJ whole genome shotgun (WGS) entry which is preliminary data.</text>
</comment>
<keyword evidence="2" id="KW-1185">Reference proteome</keyword>
<organism evidence="1 2">
    <name type="scientific">Culex pipiens pipiens</name>
    <name type="common">Northern house mosquito</name>
    <dbReference type="NCBI Taxonomy" id="38569"/>
    <lineage>
        <taxon>Eukaryota</taxon>
        <taxon>Metazoa</taxon>
        <taxon>Ecdysozoa</taxon>
        <taxon>Arthropoda</taxon>
        <taxon>Hexapoda</taxon>
        <taxon>Insecta</taxon>
        <taxon>Pterygota</taxon>
        <taxon>Neoptera</taxon>
        <taxon>Endopterygota</taxon>
        <taxon>Diptera</taxon>
        <taxon>Nematocera</taxon>
        <taxon>Culicoidea</taxon>
        <taxon>Culicidae</taxon>
        <taxon>Culicinae</taxon>
        <taxon>Culicini</taxon>
        <taxon>Culex</taxon>
        <taxon>Culex</taxon>
    </lineage>
</organism>
<sequence length="361" mass="39450">MSRWAGCAIESVSRLAEEKTGYLPSVRDRIGVPLGRLRDRIGVPLGRGKANGSCVRKIRLRDRIGVPLGRLRDRIGVPLGRGEDWILAKRARSNRCPAGPGKPTEAACAKSGCAINCVPLGRLRDRIGVRFREELPSARSNRCPAGPGKANGSCVRKIRLRDRIGVPLGRLRDRIGAGCAIESVSRLAEEKTGYLPSVRDRIGVPLGRLRDRIGVPLGRGKANGSCVRKIRLRDRIGVPLGRLRDRIGVPLGRGEDWKLAKRARSNRCPAGPGKANGSCVRKIRLRDRIGVPLGRLRDRIGVPLGRGEDRILAKRARSNRCPAGPGKANGSCVRKIRLRDRIGVPLGRLRDRIGVPRRGED</sequence>
<dbReference type="Proteomes" id="UP001562425">
    <property type="component" value="Unassembled WGS sequence"/>
</dbReference>
<evidence type="ECO:0000313" key="2">
    <source>
        <dbReference type="Proteomes" id="UP001562425"/>
    </source>
</evidence>
<dbReference type="EMBL" id="JBEHCU010011530">
    <property type="protein sequence ID" value="KAL1376624.1"/>
    <property type="molecule type" value="Genomic_DNA"/>
</dbReference>
<accession>A0ABD1CJP8</accession>
<name>A0ABD1CJP8_CULPP</name>
<reference evidence="1 2" key="1">
    <citation type="submission" date="2024-05" db="EMBL/GenBank/DDBJ databases">
        <title>Culex pipiens pipiens assembly and annotation.</title>
        <authorList>
            <person name="Alout H."/>
            <person name="Durand T."/>
        </authorList>
    </citation>
    <scope>NUCLEOTIDE SEQUENCE [LARGE SCALE GENOMIC DNA]</scope>
    <source>
        <strain evidence="1">HA-2024</strain>
        <tissue evidence="1">Whole body</tissue>
    </source>
</reference>
<proteinExistence type="predicted"/>
<evidence type="ECO:0000313" key="1">
    <source>
        <dbReference type="EMBL" id="KAL1376624.1"/>
    </source>
</evidence>
<gene>
    <name evidence="1" type="ORF">pipiens_016790</name>
</gene>
<dbReference type="AlphaFoldDB" id="A0ABD1CJP8"/>